<dbReference type="PANTHER" id="PTHR40266:SF2">
    <property type="entry name" value="TOXIN HIGB-1"/>
    <property type="match status" value="1"/>
</dbReference>
<proteinExistence type="predicted"/>
<dbReference type="SUPFAM" id="SSF143011">
    <property type="entry name" value="RelE-like"/>
    <property type="match status" value="1"/>
</dbReference>
<reference evidence="1" key="1">
    <citation type="submission" date="2020-01" db="EMBL/GenBank/DDBJ databases">
        <authorList>
            <person name="Meier V. D."/>
            <person name="Meier V D."/>
        </authorList>
    </citation>
    <scope>NUCLEOTIDE SEQUENCE</scope>
    <source>
        <strain evidence="1">HLG_WM_MAG_05</strain>
    </source>
</reference>
<accession>A0A6S6UCC7</accession>
<dbReference type="InterPro" id="IPR035093">
    <property type="entry name" value="RelE/ParE_toxin_dom_sf"/>
</dbReference>
<dbReference type="AlphaFoldDB" id="A0A6S6UCC7"/>
<dbReference type="PANTHER" id="PTHR40266">
    <property type="entry name" value="TOXIN HIGB-1"/>
    <property type="match status" value="1"/>
</dbReference>
<sequence>MVKSFSDKETEQLYVTGKSRKIPSTIHKVALRKLDYLNGAFELEDLKVPPANRLEKLLGDLNEFYSIRINKQYRVIFKFENNNAYEVKIIDYH</sequence>
<name>A0A6S6UCC7_9BACT</name>
<evidence type="ECO:0000313" key="1">
    <source>
        <dbReference type="EMBL" id="CAA6825326.1"/>
    </source>
</evidence>
<dbReference type="InterPro" id="IPR007711">
    <property type="entry name" value="HigB-1"/>
</dbReference>
<dbReference type="EMBL" id="CACVAU010000082">
    <property type="protein sequence ID" value="CAA6825326.1"/>
    <property type="molecule type" value="Genomic_DNA"/>
</dbReference>
<organism evidence="1">
    <name type="scientific">uncultured Sulfurovum sp</name>
    <dbReference type="NCBI Taxonomy" id="269237"/>
    <lineage>
        <taxon>Bacteria</taxon>
        <taxon>Pseudomonadati</taxon>
        <taxon>Campylobacterota</taxon>
        <taxon>Epsilonproteobacteria</taxon>
        <taxon>Campylobacterales</taxon>
        <taxon>Sulfurovaceae</taxon>
        <taxon>Sulfurovum</taxon>
        <taxon>environmental samples</taxon>
    </lineage>
</organism>
<dbReference type="Gene3D" id="3.30.2310.20">
    <property type="entry name" value="RelE-like"/>
    <property type="match status" value="1"/>
</dbReference>
<dbReference type="Pfam" id="PF05015">
    <property type="entry name" value="HigB-like_toxin"/>
    <property type="match status" value="1"/>
</dbReference>
<protein>
    <submittedName>
        <fullName evidence="1">Plasmid maintenance system killer protein</fullName>
    </submittedName>
</protein>
<gene>
    <name evidence="1" type="ORF">HELGO_WM56223</name>
</gene>